<evidence type="ECO:0000256" key="6">
    <source>
        <dbReference type="SAM" id="Coils"/>
    </source>
</evidence>
<keyword evidence="3" id="KW-0378">Hydrolase</keyword>
<evidence type="ECO:0000256" key="4">
    <source>
        <dbReference type="ARBA" id="ARBA00023134"/>
    </source>
</evidence>
<organism evidence="8 9">
    <name type="scientific">Acetobacterium wieringae</name>
    <dbReference type="NCBI Taxonomy" id="52694"/>
    <lineage>
        <taxon>Bacteria</taxon>
        <taxon>Bacillati</taxon>
        <taxon>Bacillota</taxon>
        <taxon>Clostridia</taxon>
        <taxon>Eubacteriales</taxon>
        <taxon>Eubacteriaceae</taxon>
        <taxon>Acetobacterium</taxon>
    </lineage>
</organism>
<dbReference type="CDD" id="cd09912">
    <property type="entry name" value="DLP_2"/>
    <property type="match status" value="1"/>
</dbReference>
<evidence type="ECO:0000256" key="2">
    <source>
        <dbReference type="ARBA" id="ARBA00022741"/>
    </source>
</evidence>
<keyword evidence="6" id="KW-0175">Coiled coil</keyword>
<dbReference type="InterPro" id="IPR027417">
    <property type="entry name" value="P-loop_NTPase"/>
</dbReference>
<comment type="subcellular location">
    <subcellularLocation>
        <location evidence="1">Membrane</location>
    </subcellularLocation>
</comment>
<feature type="coiled-coil region" evidence="6">
    <location>
        <begin position="16"/>
        <end position="43"/>
    </location>
</feature>
<sequence length="560" mass="62963">MRKNKIITAIDEVAVLLQATEVCEEDTRKIENLKEKIKNRELVISVIGQFKRGKTTFINGVLDAEVLPVGIIPVTSVATKIQYGGALAEVCFKTGECQPVPLTQLVGYIAEQQNPNNQKGVSFVNLFLPNPFLKDGLILVDTPGVGSIHQNNTDEAYALMKDSDAIVFMLSVDSPINEIEREFLSEARNYAAKFYFAINKIDTISPADLSAYLGYCHDILCEIMGVEAIELFAISAKTKAGMDALFDKITGDMTVSADRIILDSVQIKFRDTLAAALSHLELYRRAYSMPLSNLEAKRCELEEKLTSLDQLTKDASFYLLRNIDELLEQIQAVLQDGAREIGKKLAEELAAAYQQHQQNKPRDLEKVLMALLDTCLTQHLSDLSETGLNSLSRGYEHLAAILNQQIDDLKAFLGQVVAELFGINYQVDTTVHTLSSRDDFYVKVNQKPAAFLVDINDMVYLLPRGYANKKIYARYQQKMATDTEHNVNNMIYNYQYKIRESVRDFKAALEQESTTLKEDLTALVNRVIADKEDTSKQLGDKIRELDKTCERLTLLLDQLQ</sequence>
<dbReference type="InterPro" id="IPR027094">
    <property type="entry name" value="Mitofusin_fam"/>
</dbReference>
<accession>A0ABY6HI78</accession>
<dbReference type="EMBL" id="CP087994">
    <property type="protein sequence ID" value="UYO64082.1"/>
    <property type="molecule type" value="Genomic_DNA"/>
</dbReference>
<gene>
    <name evidence="8" type="ORF">LNN31_06620</name>
</gene>
<dbReference type="InterPro" id="IPR045063">
    <property type="entry name" value="Dynamin_N"/>
</dbReference>
<evidence type="ECO:0000313" key="9">
    <source>
        <dbReference type="Proteomes" id="UP001163550"/>
    </source>
</evidence>
<keyword evidence="5" id="KW-0472">Membrane</keyword>
<protein>
    <submittedName>
        <fullName evidence="8">Dynamin family protein</fullName>
    </submittedName>
</protein>
<dbReference type="Proteomes" id="UP001163550">
    <property type="component" value="Chromosome"/>
</dbReference>
<evidence type="ECO:0000256" key="5">
    <source>
        <dbReference type="ARBA" id="ARBA00023136"/>
    </source>
</evidence>
<dbReference type="Gene3D" id="3.40.50.300">
    <property type="entry name" value="P-loop containing nucleotide triphosphate hydrolases"/>
    <property type="match status" value="1"/>
</dbReference>
<evidence type="ECO:0000313" key="8">
    <source>
        <dbReference type="EMBL" id="UYO64082.1"/>
    </source>
</evidence>
<evidence type="ECO:0000256" key="3">
    <source>
        <dbReference type="ARBA" id="ARBA00022801"/>
    </source>
</evidence>
<evidence type="ECO:0000256" key="1">
    <source>
        <dbReference type="ARBA" id="ARBA00004370"/>
    </source>
</evidence>
<feature type="domain" description="Dynamin N-terminal" evidence="7">
    <location>
        <begin position="44"/>
        <end position="200"/>
    </location>
</feature>
<dbReference type="PANTHER" id="PTHR10465">
    <property type="entry name" value="TRANSMEMBRANE GTPASE FZO1"/>
    <property type="match status" value="1"/>
</dbReference>
<dbReference type="PANTHER" id="PTHR10465:SF0">
    <property type="entry name" value="SARCALUMENIN"/>
    <property type="match status" value="1"/>
</dbReference>
<proteinExistence type="predicted"/>
<evidence type="ECO:0000259" key="7">
    <source>
        <dbReference type="Pfam" id="PF00350"/>
    </source>
</evidence>
<dbReference type="SUPFAM" id="SSF52540">
    <property type="entry name" value="P-loop containing nucleoside triphosphate hydrolases"/>
    <property type="match status" value="1"/>
</dbReference>
<reference evidence="8" key="1">
    <citation type="submission" date="2021-11" db="EMBL/GenBank/DDBJ databases">
        <title>Isoprene-degrading acetogen.</title>
        <authorList>
            <person name="Yang Y."/>
            <person name="Jin H."/>
            <person name="Yan J."/>
        </authorList>
    </citation>
    <scope>NUCLEOTIDE SEQUENCE</scope>
    <source>
        <strain evidence="8">Berkeley</strain>
    </source>
</reference>
<keyword evidence="4" id="KW-0342">GTP-binding</keyword>
<keyword evidence="9" id="KW-1185">Reference proteome</keyword>
<dbReference type="RefSeq" id="WP_228880607.1">
    <property type="nucleotide sequence ID" value="NZ_CABIIK010000024.1"/>
</dbReference>
<dbReference type="Pfam" id="PF00350">
    <property type="entry name" value="Dynamin_N"/>
    <property type="match status" value="1"/>
</dbReference>
<name>A0ABY6HI78_9FIRM</name>
<keyword evidence="2" id="KW-0547">Nucleotide-binding</keyword>